<gene>
    <name evidence="1" type="ORF">SAMN04488001_0888</name>
</gene>
<sequence length="220" mass="22486">MGVLDGIDGLEGRIEGLETSLGGAEVVVSTFETELAAMRSTMLYTSKEVASLSLSIGGGLRKAFDGLAFDGMKLSDALKTVAESMINAAYNTAMRPVQNGLGAVIANGMNGLVSGILPFEKGGTFSQGRVMPFAKGGVVSAPTNFAMRGGMGLMGEAGPEAIMPLARGPDGSLGVRAGGGGQPVQVVMNISTPDVAGFQRSQSQIAAQMGRALSRGQRNR</sequence>
<dbReference type="STRING" id="670155.SAMN04488001_0888"/>
<organism evidence="1 2">
    <name type="scientific">Litoreibacter albidus</name>
    <dbReference type="NCBI Taxonomy" id="670155"/>
    <lineage>
        <taxon>Bacteria</taxon>
        <taxon>Pseudomonadati</taxon>
        <taxon>Pseudomonadota</taxon>
        <taxon>Alphaproteobacteria</taxon>
        <taxon>Rhodobacterales</taxon>
        <taxon>Roseobacteraceae</taxon>
        <taxon>Litoreibacter</taxon>
    </lineage>
</organism>
<dbReference type="OrthoDB" id="8448547at2"/>
<dbReference type="AlphaFoldDB" id="A0A1H2SPT0"/>
<dbReference type="RefSeq" id="WP_089944976.1">
    <property type="nucleotide sequence ID" value="NZ_FNOI01000001.1"/>
</dbReference>
<keyword evidence="2" id="KW-1185">Reference proteome</keyword>
<dbReference type="EMBL" id="FNOI01000001">
    <property type="protein sequence ID" value="SDW33527.1"/>
    <property type="molecule type" value="Genomic_DNA"/>
</dbReference>
<name>A0A1H2SPT0_9RHOB</name>
<dbReference type="Proteomes" id="UP000199441">
    <property type="component" value="Unassembled WGS sequence"/>
</dbReference>
<evidence type="ECO:0000313" key="2">
    <source>
        <dbReference type="Proteomes" id="UP000199441"/>
    </source>
</evidence>
<proteinExistence type="predicted"/>
<evidence type="ECO:0000313" key="1">
    <source>
        <dbReference type="EMBL" id="SDW33527.1"/>
    </source>
</evidence>
<accession>A0A1H2SPT0</accession>
<reference evidence="2" key="1">
    <citation type="submission" date="2016-10" db="EMBL/GenBank/DDBJ databases">
        <authorList>
            <person name="Varghese N."/>
            <person name="Submissions S."/>
        </authorList>
    </citation>
    <scope>NUCLEOTIDE SEQUENCE [LARGE SCALE GENOMIC DNA]</scope>
    <source>
        <strain evidence="2">DSM 26922</strain>
    </source>
</reference>
<protein>
    <submittedName>
        <fullName evidence="1">Phage tail tape measure protein, lambda family</fullName>
    </submittedName>
</protein>